<comment type="subcellular location">
    <subcellularLocation>
        <location evidence="7">Cell membrane</location>
        <topology evidence="7">Multi-pass membrane protein</topology>
    </subcellularLocation>
    <subcellularLocation>
        <location evidence="1">Membrane</location>
        <topology evidence="1">Multi-pass membrane protein</topology>
    </subcellularLocation>
</comment>
<reference evidence="9" key="1">
    <citation type="submission" date="2018-10" db="EMBL/GenBank/DDBJ databases">
        <title>Transcriptome assembly of Aceria tosichella (Wheat curl mite) Type 2.</title>
        <authorList>
            <person name="Scully E.D."/>
            <person name="Geib S.M."/>
            <person name="Palmer N.A."/>
            <person name="Gupta A.K."/>
            <person name="Sarath G."/>
            <person name="Tatineni S."/>
        </authorList>
    </citation>
    <scope>NUCLEOTIDE SEQUENCE</scope>
    <source>
        <strain evidence="9">LincolnNE</strain>
    </source>
</reference>
<dbReference type="PANTHER" id="PTHR12385:SF14">
    <property type="entry name" value="CHOLINE TRANSPORTER-LIKE 2"/>
    <property type="match status" value="1"/>
</dbReference>
<dbReference type="Pfam" id="PF04515">
    <property type="entry name" value="Choline_transpo"/>
    <property type="match status" value="1"/>
</dbReference>
<feature type="transmembrane region" description="Helical" evidence="7">
    <location>
        <begin position="85"/>
        <end position="104"/>
    </location>
</feature>
<evidence type="ECO:0000256" key="7">
    <source>
        <dbReference type="RuleBase" id="RU368066"/>
    </source>
</evidence>
<organism evidence="9">
    <name type="scientific">Aceria tosichella</name>
    <name type="common">wheat curl mite</name>
    <dbReference type="NCBI Taxonomy" id="561515"/>
    <lineage>
        <taxon>Eukaryota</taxon>
        <taxon>Metazoa</taxon>
        <taxon>Ecdysozoa</taxon>
        <taxon>Arthropoda</taxon>
        <taxon>Chelicerata</taxon>
        <taxon>Arachnida</taxon>
        <taxon>Acari</taxon>
        <taxon>Acariformes</taxon>
        <taxon>Trombidiformes</taxon>
        <taxon>Prostigmata</taxon>
        <taxon>Eupodina</taxon>
        <taxon>Eriophyoidea</taxon>
        <taxon>Eriophyidae</taxon>
        <taxon>Eriophyinae</taxon>
        <taxon>Aceriini</taxon>
        <taxon>Aceria</taxon>
    </lineage>
</organism>
<evidence type="ECO:0000256" key="8">
    <source>
        <dbReference type="SAM" id="MobiDB-lite"/>
    </source>
</evidence>
<dbReference type="AlphaFoldDB" id="A0A6G1S432"/>
<dbReference type="InterPro" id="IPR007603">
    <property type="entry name" value="Choline_transptr-like"/>
</dbReference>
<feature type="transmembrane region" description="Helical" evidence="7">
    <location>
        <begin position="498"/>
        <end position="516"/>
    </location>
</feature>
<evidence type="ECO:0000256" key="1">
    <source>
        <dbReference type="ARBA" id="ARBA00004141"/>
    </source>
</evidence>
<keyword evidence="6" id="KW-0325">Glycoprotein</keyword>
<evidence type="ECO:0000313" key="9">
    <source>
        <dbReference type="EMBL" id="MDE45254.1"/>
    </source>
</evidence>
<gene>
    <name evidence="9" type="primary">slc44a4_1</name>
    <name evidence="9" type="ORF">g.18061</name>
</gene>
<feature type="transmembrane region" description="Helical" evidence="7">
    <location>
        <begin position="461"/>
        <end position="486"/>
    </location>
</feature>
<proteinExistence type="inferred from homology"/>
<feature type="transmembrane region" description="Helical" evidence="7">
    <location>
        <begin position="58"/>
        <end position="79"/>
    </location>
</feature>
<feature type="compositionally biased region" description="Polar residues" evidence="8">
    <location>
        <begin position="151"/>
        <end position="170"/>
    </location>
</feature>
<keyword evidence="5 7" id="KW-0472">Membrane</keyword>
<evidence type="ECO:0000256" key="5">
    <source>
        <dbReference type="ARBA" id="ARBA00023136"/>
    </source>
</evidence>
<feature type="transmembrane region" description="Helical" evidence="7">
    <location>
        <begin position="306"/>
        <end position="339"/>
    </location>
</feature>
<protein>
    <recommendedName>
        <fullName evidence="7">Choline transporter-like protein</fullName>
    </recommendedName>
</protein>
<feature type="transmembrane region" description="Helical" evidence="7">
    <location>
        <begin position="262"/>
        <end position="285"/>
    </location>
</feature>
<dbReference type="PANTHER" id="PTHR12385">
    <property type="entry name" value="CHOLINE TRANSPORTER-LIKE (SLC FAMILY 44)"/>
    <property type="match status" value="1"/>
</dbReference>
<name>A0A6G1S432_9ACAR</name>
<evidence type="ECO:0000256" key="2">
    <source>
        <dbReference type="ARBA" id="ARBA00007168"/>
    </source>
</evidence>
<accession>A0A6G1S432</accession>
<comment type="similarity">
    <text evidence="2 7">Belongs to the CTL (choline transporter-like) family.</text>
</comment>
<feature type="transmembrane region" description="Helical" evidence="7">
    <location>
        <begin position="359"/>
        <end position="379"/>
    </location>
</feature>
<keyword evidence="3 7" id="KW-0812">Transmembrane</keyword>
<feature type="transmembrane region" description="Helical" evidence="7">
    <location>
        <begin position="211"/>
        <end position="233"/>
    </location>
</feature>
<dbReference type="EMBL" id="GGYP01000483">
    <property type="protein sequence ID" value="MDE45254.1"/>
    <property type="molecule type" value="Transcribed_RNA"/>
</dbReference>
<evidence type="ECO:0000256" key="4">
    <source>
        <dbReference type="ARBA" id="ARBA00022989"/>
    </source>
</evidence>
<sequence length="562" mass="64485">MFIFLLIFLAFYGAYFYLSYQVILLNDLQEIFSQTAIKAQEDFRGIGERALEDLAKSYWNISIIILFATVLCFTWILLLKYNAEIIIWLSIFSLPILLSLGLYFSATTYWSLRDEAEASSRIELPYMSNEQLGIQPRFRDENDRPNPPYSQPTNSTTRSQPNSRLSPNKSTRLRNGSKPRPDEGDQNLEYDKALQNVLFAELMSYVRNETLWLIISIILFLVLFASVIILHALKERVTLSIALIKQASKAINGVKSTLLFPIIPRLIGIAALVYGVFISLLIVAASHPQSVAEHHAPLERKHVWKYHAVNVFATLWLIHFISGISQTTLAGAFASYYWAYSKPRDVPFFAVTASFWRCIRYHLGDIAFGSFLIATIRYIRIVIEFIDNRIRKKKANNGEAITSVARSATCFFRVFFWLLDRFLKYIDRNAYIMMSMYGEGYLASAKRAVELLYKNSTRALVLDYVTFFVLFISRLLITGIAGYITAQEVFIANLHYKWLPVVLVVIGTYFISKGLFSVYSMAVDTLFICFLIDSTNNDGSAERPYFMSKELRRIVKRNTVMA</sequence>
<feature type="transmembrane region" description="Helical" evidence="7">
    <location>
        <begin position="6"/>
        <end position="25"/>
    </location>
</feature>
<keyword evidence="4 7" id="KW-1133">Transmembrane helix</keyword>
<dbReference type="GO" id="GO:0005886">
    <property type="term" value="C:plasma membrane"/>
    <property type="evidence" value="ECO:0007669"/>
    <property type="project" value="UniProtKB-SubCell"/>
</dbReference>
<evidence type="ECO:0000256" key="6">
    <source>
        <dbReference type="ARBA" id="ARBA00023180"/>
    </source>
</evidence>
<feature type="region of interest" description="Disordered" evidence="8">
    <location>
        <begin position="137"/>
        <end position="186"/>
    </location>
</feature>
<evidence type="ECO:0000256" key="3">
    <source>
        <dbReference type="ARBA" id="ARBA00022692"/>
    </source>
</evidence>
<comment type="function">
    <text evidence="7">Choline transporter.</text>
</comment>
<dbReference type="GO" id="GO:0022857">
    <property type="term" value="F:transmembrane transporter activity"/>
    <property type="evidence" value="ECO:0007669"/>
    <property type="project" value="UniProtKB-UniRule"/>
</dbReference>